<dbReference type="InterPro" id="IPR018170">
    <property type="entry name" value="Aldo/ket_reductase_CS"/>
</dbReference>
<evidence type="ECO:0000313" key="3">
    <source>
        <dbReference type="EMBL" id="MBD2560095.1"/>
    </source>
</evidence>
<protein>
    <submittedName>
        <fullName evidence="3">Aldo/keto reductase</fullName>
    </submittedName>
</protein>
<dbReference type="InterPro" id="IPR023210">
    <property type="entry name" value="NADP_OxRdtase_dom"/>
</dbReference>
<dbReference type="InterPro" id="IPR050523">
    <property type="entry name" value="AKR_Detox_Biosynth"/>
</dbReference>
<dbReference type="RefSeq" id="WP_190891675.1">
    <property type="nucleotide sequence ID" value="NZ_JACJTE010000004.1"/>
</dbReference>
<reference evidence="3 4" key="1">
    <citation type="journal article" date="2020" name="ISME J.">
        <title>Comparative genomics reveals insights into cyanobacterial evolution and habitat adaptation.</title>
        <authorList>
            <person name="Chen M.Y."/>
            <person name="Teng W.K."/>
            <person name="Zhao L."/>
            <person name="Hu C.X."/>
            <person name="Zhou Y.K."/>
            <person name="Han B.P."/>
            <person name="Song L.R."/>
            <person name="Shu W.S."/>
        </authorList>
    </citation>
    <scope>NUCLEOTIDE SEQUENCE [LARGE SCALE GENOMIC DNA]</scope>
    <source>
        <strain evidence="3 4">FACHB-391</strain>
    </source>
</reference>
<dbReference type="PANTHER" id="PTHR43364:SF4">
    <property type="entry name" value="NAD(P)-LINKED OXIDOREDUCTASE SUPERFAMILY PROTEIN"/>
    <property type="match status" value="1"/>
</dbReference>
<dbReference type="EMBL" id="JACJTE010000004">
    <property type="protein sequence ID" value="MBD2560095.1"/>
    <property type="molecule type" value="Genomic_DNA"/>
</dbReference>
<evidence type="ECO:0000313" key="4">
    <source>
        <dbReference type="Proteomes" id="UP000604661"/>
    </source>
</evidence>
<gene>
    <name evidence="3" type="ORF">H6G95_05555</name>
</gene>
<feature type="domain" description="NADP-dependent oxidoreductase" evidence="2">
    <location>
        <begin position="16"/>
        <end position="312"/>
    </location>
</feature>
<name>A0ABR8ETZ0_NOSLI</name>
<proteinExistence type="predicted"/>
<evidence type="ECO:0000259" key="2">
    <source>
        <dbReference type="Pfam" id="PF00248"/>
    </source>
</evidence>
<accession>A0ABR8ETZ0</accession>
<dbReference type="PROSITE" id="PS00062">
    <property type="entry name" value="ALDOKETO_REDUCTASE_2"/>
    <property type="match status" value="1"/>
</dbReference>
<organism evidence="3 4">
    <name type="scientific">Nostoc linckia FACHB-391</name>
    <dbReference type="NCBI Taxonomy" id="2692906"/>
    <lineage>
        <taxon>Bacteria</taxon>
        <taxon>Bacillati</taxon>
        <taxon>Cyanobacteriota</taxon>
        <taxon>Cyanophyceae</taxon>
        <taxon>Nostocales</taxon>
        <taxon>Nostocaceae</taxon>
        <taxon>Nostoc</taxon>
    </lineage>
</organism>
<dbReference type="Gene3D" id="3.20.20.100">
    <property type="entry name" value="NADP-dependent oxidoreductase domain"/>
    <property type="match status" value="1"/>
</dbReference>
<dbReference type="PANTHER" id="PTHR43364">
    <property type="entry name" value="NADH-SPECIFIC METHYLGLYOXAL REDUCTASE-RELATED"/>
    <property type="match status" value="1"/>
</dbReference>
<comment type="caution">
    <text evidence="3">The sequence shown here is derived from an EMBL/GenBank/DDBJ whole genome shotgun (WGS) entry which is preliminary data.</text>
</comment>
<keyword evidence="1" id="KW-0560">Oxidoreductase</keyword>
<dbReference type="InterPro" id="IPR020471">
    <property type="entry name" value="AKR"/>
</dbReference>
<sequence length="318" mass="35470">MQTKQLGNSELHITPIGFGAWAIGGGGWAFGWGAQDDQESIEAIARALDLGVNWIDTAAIYGLGHSEEVVAKALKGRSSRPHIFTKCSMIWDEKGEIGRSLKADSVRREVEASLRRLNIETIDLYQIHWPNPESEIEEGWTTLVKLKDEGKVRYIGVSNFNVEQLKRIQEIAPVTSLQPPYSLVKRDVENEILPFCQENNIGVIVYSPMQSGLLTGKMTSERVANLPDDDWRKNSSEFQEPRLSRNLKLVEVLQHIGKQHDRSPGEVAIAWTLNNPAVTAAIVGARNPKQVEGIIAAGEFRLNQQELDQIGAFLRENP</sequence>
<dbReference type="Pfam" id="PF00248">
    <property type="entry name" value="Aldo_ket_red"/>
    <property type="match status" value="1"/>
</dbReference>
<dbReference type="PRINTS" id="PR00069">
    <property type="entry name" value="ALDKETRDTASE"/>
</dbReference>
<dbReference type="CDD" id="cd19102">
    <property type="entry name" value="AKR_unchar"/>
    <property type="match status" value="1"/>
</dbReference>
<dbReference type="InterPro" id="IPR036812">
    <property type="entry name" value="NAD(P)_OxRdtase_dom_sf"/>
</dbReference>
<dbReference type="SUPFAM" id="SSF51430">
    <property type="entry name" value="NAD(P)-linked oxidoreductase"/>
    <property type="match status" value="1"/>
</dbReference>
<keyword evidence="4" id="KW-1185">Reference proteome</keyword>
<evidence type="ECO:0000256" key="1">
    <source>
        <dbReference type="ARBA" id="ARBA00023002"/>
    </source>
</evidence>
<dbReference type="Proteomes" id="UP000604661">
    <property type="component" value="Unassembled WGS sequence"/>
</dbReference>